<dbReference type="PANTHER" id="PTHR11806">
    <property type="entry name" value="GLUCOSE INHIBITED DIVISION PROTEIN A"/>
    <property type="match status" value="1"/>
</dbReference>
<dbReference type="InterPro" id="IPR040131">
    <property type="entry name" value="MnmG_N"/>
</dbReference>
<dbReference type="GO" id="GO:0050660">
    <property type="term" value="F:flavin adenine dinucleotide binding"/>
    <property type="evidence" value="ECO:0007669"/>
    <property type="project" value="UniProtKB-UniRule"/>
</dbReference>
<protein>
    <recommendedName>
        <fullName evidence="10">Methylenetetrahydrofolate--tRNA-(uracil-5-)-methyltransferase TrmFO</fullName>
        <ecNumber evidence="10">2.1.1.74</ecNumber>
    </recommendedName>
    <alternativeName>
        <fullName evidence="10">Folate-dependent tRNA (uracil-5-)-methyltransferase</fullName>
    </alternativeName>
    <alternativeName>
        <fullName evidence="10">Folate-dependent tRNA(M-5-U54)-methyltransferase</fullName>
    </alternativeName>
</protein>
<feature type="binding site" evidence="10">
    <location>
        <begin position="13"/>
        <end position="18"/>
    </location>
    <ligand>
        <name>FAD</name>
        <dbReference type="ChEBI" id="CHEBI:57692"/>
    </ligand>
</feature>
<proteinExistence type="inferred from homology"/>
<evidence type="ECO:0000256" key="7">
    <source>
        <dbReference type="ARBA" id="ARBA00022827"/>
    </source>
</evidence>
<keyword evidence="2 10" id="KW-0963">Cytoplasm</keyword>
<dbReference type="EMBL" id="NJBO01000002">
    <property type="protein sequence ID" value="TKJ43969.1"/>
    <property type="molecule type" value="Genomic_DNA"/>
</dbReference>
<dbReference type="InterPro" id="IPR004417">
    <property type="entry name" value="TrmFO"/>
</dbReference>
<evidence type="ECO:0000256" key="9">
    <source>
        <dbReference type="ARBA" id="ARBA00023027"/>
    </source>
</evidence>
<keyword evidence="4 10" id="KW-0285">Flavoprotein</keyword>
<comment type="catalytic activity">
    <reaction evidence="10">
        <text>uridine(54) in tRNA + (6R)-5,10-methylene-5,6,7,8-tetrahydrofolate + NADH + H(+) = 5-methyluridine(54) in tRNA + (6S)-5,6,7,8-tetrahydrofolate + NAD(+)</text>
        <dbReference type="Rhea" id="RHEA:16873"/>
        <dbReference type="Rhea" id="RHEA-COMP:10167"/>
        <dbReference type="Rhea" id="RHEA-COMP:10193"/>
        <dbReference type="ChEBI" id="CHEBI:15378"/>
        <dbReference type="ChEBI" id="CHEBI:15636"/>
        <dbReference type="ChEBI" id="CHEBI:57453"/>
        <dbReference type="ChEBI" id="CHEBI:57540"/>
        <dbReference type="ChEBI" id="CHEBI:57945"/>
        <dbReference type="ChEBI" id="CHEBI:65315"/>
        <dbReference type="ChEBI" id="CHEBI:74447"/>
        <dbReference type="EC" id="2.1.1.74"/>
    </reaction>
</comment>
<dbReference type="NCBIfam" id="NF003739">
    <property type="entry name" value="PRK05335.1"/>
    <property type="match status" value="1"/>
</dbReference>
<evidence type="ECO:0000256" key="5">
    <source>
        <dbReference type="ARBA" id="ARBA00022679"/>
    </source>
</evidence>
<dbReference type="GO" id="GO:0002098">
    <property type="term" value="P:tRNA wobble uridine modification"/>
    <property type="evidence" value="ECO:0007669"/>
    <property type="project" value="TreeGrafter"/>
</dbReference>
<dbReference type="HAMAP" id="MF_01037">
    <property type="entry name" value="TrmFO"/>
    <property type="match status" value="1"/>
</dbReference>
<comment type="subcellular location">
    <subcellularLocation>
        <location evidence="10">Cytoplasm</location>
    </subcellularLocation>
</comment>
<keyword evidence="7 10" id="KW-0274">FAD</keyword>
<keyword evidence="8 10" id="KW-0521">NADP</keyword>
<dbReference type="Pfam" id="PF01134">
    <property type="entry name" value="GIDA"/>
    <property type="match status" value="1"/>
</dbReference>
<comment type="catalytic activity">
    <reaction evidence="10">
        <text>uridine(54) in tRNA + (6R)-5,10-methylene-5,6,7,8-tetrahydrofolate + NADPH + H(+) = 5-methyluridine(54) in tRNA + (6S)-5,6,7,8-tetrahydrofolate + NADP(+)</text>
        <dbReference type="Rhea" id="RHEA:62372"/>
        <dbReference type="Rhea" id="RHEA-COMP:10167"/>
        <dbReference type="Rhea" id="RHEA-COMP:10193"/>
        <dbReference type="ChEBI" id="CHEBI:15378"/>
        <dbReference type="ChEBI" id="CHEBI:15636"/>
        <dbReference type="ChEBI" id="CHEBI:57453"/>
        <dbReference type="ChEBI" id="CHEBI:57783"/>
        <dbReference type="ChEBI" id="CHEBI:58349"/>
        <dbReference type="ChEBI" id="CHEBI:65315"/>
        <dbReference type="ChEBI" id="CHEBI:74447"/>
        <dbReference type="EC" id="2.1.1.74"/>
    </reaction>
</comment>
<dbReference type="InterPro" id="IPR002218">
    <property type="entry name" value="MnmG-rel"/>
</dbReference>
<feature type="domain" description="MnmG N-terminal" evidence="11">
    <location>
        <begin position="9"/>
        <end position="369"/>
    </location>
</feature>
<evidence type="ECO:0000313" key="13">
    <source>
        <dbReference type="Proteomes" id="UP000317778"/>
    </source>
</evidence>
<dbReference type="SUPFAM" id="SSF51905">
    <property type="entry name" value="FAD/NAD(P)-binding domain"/>
    <property type="match status" value="1"/>
</dbReference>
<comment type="caution">
    <text evidence="12">The sequence shown here is derived from an EMBL/GenBank/DDBJ whole genome shotgun (WGS) entry which is preliminary data.</text>
</comment>
<dbReference type="PANTHER" id="PTHR11806:SF2">
    <property type="entry name" value="METHYLENETETRAHYDROFOLATE--TRNA-(URACIL-5-)-METHYLTRANSFERASE TRMFO"/>
    <property type="match status" value="1"/>
</dbReference>
<keyword evidence="9 10" id="KW-0520">NAD</keyword>
<keyword evidence="3 10" id="KW-0489">Methyltransferase</keyword>
<evidence type="ECO:0000256" key="2">
    <source>
        <dbReference type="ARBA" id="ARBA00022490"/>
    </source>
</evidence>
<evidence type="ECO:0000256" key="3">
    <source>
        <dbReference type="ARBA" id="ARBA00022603"/>
    </source>
</evidence>
<dbReference type="PROSITE" id="PS51257">
    <property type="entry name" value="PROKAR_LIPOPROTEIN"/>
    <property type="match status" value="1"/>
</dbReference>
<keyword evidence="5 10" id="KW-0808">Transferase</keyword>
<name>A0A532V9V0_UNCT6</name>
<dbReference type="GO" id="GO:0030488">
    <property type="term" value="P:tRNA methylation"/>
    <property type="evidence" value="ECO:0007669"/>
    <property type="project" value="TreeGrafter"/>
</dbReference>
<sequence length="443" mass="48875">MDKTPSQGITVVGGGLAGCAAALEAAKRGIRVKLYEMRPTKNTPAHTTDRLAELICSNSLGSLRPTRAQGLLKEELRLLDCELLKIAQECSVPAGTALTVDRECFASKVTQRIEEHPLIDLIREEVTEIPRGLTILASGPLTSEALTRSIKEFCGEDFLYFYDAVAPIVSRDSLDLSKLVQASRYDAGEAGFLNSFMDKEEYLRLHAALISAQQHPLHDFEDSSFFEGCLPIEEIARRGERSLAFGPLRPTGFRDAKGRRPYAVVQLRPEDKATTMYNLVGFQTNLRNSEQERVFRMIPGLESTGFLRYGRMHSNTYIEAPRLIQPTLQFRKRTDLFICGQLSGAEGYLSAITTGLLAGLNASRLSEGKPPLLLPPQTMLGALLARLAGQGSYASLMDRFTPTKPIFALLPSLDPLPKGKEARRKAYAERSLSALKKLLDSLD</sequence>
<organism evidence="12 13">
    <name type="scientific">candidate division TA06 bacterium B3_TA06</name>
    <dbReference type="NCBI Taxonomy" id="2012487"/>
    <lineage>
        <taxon>Bacteria</taxon>
        <taxon>Bacteria division TA06</taxon>
    </lineage>
</organism>
<evidence type="ECO:0000313" key="12">
    <source>
        <dbReference type="EMBL" id="TKJ43969.1"/>
    </source>
</evidence>
<reference evidence="12 13" key="1">
    <citation type="submission" date="2017-06" db="EMBL/GenBank/DDBJ databases">
        <title>Novel microbial phyla capable of carbon fixation and sulfur reduction in deep-sea sediments.</title>
        <authorList>
            <person name="Huang J."/>
            <person name="Baker B."/>
            <person name="Wang Y."/>
        </authorList>
    </citation>
    <scope>NUCLEOTIDE SEQUENCE [LARGE SCALE GENOMIC DNA]</scope>
    <source>
        <strain evidence="12">B3_TA06</strain>
    </source>
</reference>
<gene>
    <name evidence="10" type="primary">trmFO</name>
    <name evidence="12" type="ORF">CEE36_02295</name>
</gene>
<evidence type="ECO:0000256" key="4">
    <source>
        <dbReference type="ARBA" id="ARBA00022630"/>
    </source>
</evidence>
<evidence type="ECO:0000256" key="6">
    <source>
        <dbReference type="ARBA" id="ARBA00022694"/>
    </source>
</evidence>
<dbReference type="GO" id="GO:0047151">
    <property type="term" value="F:tRNA (uracil(54)-C5)-methyltransferase activity, 5,10-methylenetetrahydrofolate-dependent"/>
    <property type="evidence" value="ECO:0007669"/>
    <property type="project" value="UniProtKB-UniRule"/>
</dbReference>
<keyword evidence="6 10" id="KW-0819">tRNA processing</keyword>
<accession>A0A532V9V0</accession>
<dbReference type="EC" id="2.1.1.74" evidence="10"/>
<comment type="similarity">
    <text evidence="10">Belongs to the MnmG family. TrmFO subfamily.</text>
</comment>
<dbReference type="InterPro" id="IPR036188">
    <property type="entry name" value="FAD/NAD-bd_sf"/>
</dbReference>
<comment type="cofactor">
    <cofactor evidence="1 10">
        <name>FAD</name>
        <dbReference type="ChEBI" id="CHEBI:57692"/>
    </cofactor>
</comment>
<dbReference type="AlphaFoldDB" id="A0A532V9V0"/>
<evidence type="ECO:0000256" key="10">
    <source>
        <dbReference type="HAMAP-Rule" id="MF_01037"/>
    </source>
</evidence>
<evidence type="ECO:0000256" key="8">
    <source>
        <dbReference type="ARBA" id="ARBA00022857"/>
    </source>
</evidence>
<dbReference type="GO" id="GO:0005829">
    <property type="term" value="C:cytosol"/>
    <property type="evidence" value="ECO:0007669"/>
    <property type="project" value="TreeGrafter"/>
</dbReference>
<dbReference type="NCBIfam" id="TIGR00137">
    <property type="entry name" value="gid_trmFO"/>
    <property type="match status" value="1"/>
</dbReference>
<dbReference type="Proteomes" id="UP000317778">
    <property type="component" value="Unassembled WGS sequence"/>
</dbReference>
<comment type="function">
    <text evidence="10">Catalyzes the folate-dependent formation of 5-methyl-uridine at position 54 (M-5-U54) in all tRNAs.</text>
</comment>
<dbReference type="Gene3D" id="3.50.50.60">
    <property type="entry name" value="FAD/NAD(P)-binding domain"/>
    <property type="match status" value="2"/>
</dbReference>
<evidence type="ECO:0000259" key="11">
    <source>
        <dbReference type="Pfam" id="PF01134"/>
    </source>
</evidence>
<evidence type="ECO:0000256" key="1">
    <source>
        <dbReference type="ARBA" id="ARBA00001974"/>
    </source>
</evidence>